<dbReference type="GO" id="GO:0050660">
    <property type="term" value="F:flavin adenine dinucleotide binding"/>
    <property type="evidence" value="ECO:0007669"/>
    <property type="project" value="TreeGrafter"/>
</dbReference>
<proteinExistence type="predicted"/>
<reference evidence="8" key="1">
    <citation type="journal article" date="2020" name="Nature">
        <title>Giant virus diversity and host interactions through global metagenomics.</title>
        <authorList>
            <person name="Schulz F."/>
            <person name="Roux S."/>
            <person name="Paez-Espino D."/>
            <person name="Jungbluth S."/>
            <person name="Walsh D.A."/>
            <person name="Denef V.J."/>
            <person name="McMahon K.D."/>
            <person name="Konstantinidis K.T."/>
            <person name="Eloe-Fadrosh E.A."/>
            <person name="Kyrpides N.C."/>
            <person name="Woyke T."/>
        </authorList>
    </citation>
    <scope>NUCLEOTIDE SEQUENCE</scope>
    <source>
        <strain evidence="8">GVMAG-M-3300023174-107</strain>
    </source>
</reference>
<evidence type="ECO:0000256" key="1">
    <source>
        <dbReference type="ARBA" id="ARBA00001974"/>
    </source>
</evidence>
<evidence type="ECO:0000256" key="4">
    <source>
        <dbReference type="ARBA" id="ARBA00022827"/>
    </source>
</evidence>
<dbReference type="EC" id="1.8.3.2" evidence="2"/>
<accession>A0A6C0D2M9</accession>
<dbReference type="Gene3D" id="1.20.120.310">
    <property type="entry name" value="ERV/ALR sulfhydryl oxidase domain"/>
    <property type="match status" value="1"/>
</dbReference>
<evidence type="ECO:0000259" key="7">
    <source>
        <dbReference type="PROSITE" id="PS51324"/>
    </source>
</evidence>
<dbReference type="PROSITE" id="PS51324">
    <property type="entry name" value="ERV_ALR"/>
    <property type="match status" value="1"/>
</dbReference>
<dbReference type="GO" id="GO:0005739">
    <property type="term" value="C:mitochondrion"/>
    <property type="evidence" value="ECO:0007669"/>
    <property type="project" value="TreeGrafter"/>
</dbReference>
<keyword evidence="6" id="KW-1015">Disulfide bond</keyword>
<protein>
    <recommendedName>
        <fullName evidence="2">thiol oxidase</fullName>
        <ecNumber evidence="2">1.8.3.2</ecNumber>
    </recommendedName>
</protein>
<dbReference type="AlphaFoldDB" id="A0A6C0D2M9"/>
<dbReference type="SUPFAM" id="SSF69000">
    <property type="entry name" value="FAD-dependent thiol oxidase"/>
    <property type="match status" value="1"/>
</dbReference>
<evidence type="ECO:0000256" key="3">
    <source>
        <dbReference type="ARBA" id="ARBA00022630"/>
    </source>
</evidence>
<organism evidence="8">
    <name type="scientific">viral metagenome</name>
    <dbReference type="NCBI Taxonomy" id="1070528"/>
    <lineage>
        <taxon>unclassified sequences</taxon>
        <taxon>metagenomes</taxon>
        <taxon>organismal metagenomes</taxon>
    </lineage>
</organism>
<dbReference type="InterPro" id="IPR017905">
    <property type="entry name" value="ERV/ALR_sulphydryl_oxidase"/>
</dbReference>
<dbReference type="EMBL" id="MN739524">
    <property type="protein sequence ID" value="QHT10703.1"/>
    <property type="molecule type" value="Genomic_DNA"/>
</dbReference>
<keyword evidence="5" id="KW-0560">Oxidoreductase</keyword>
<evidence type="ECO:0000313" key="8">
    <source>
        <dbReference type="EMBL" id="QHT10703.1"/>
    </source>
</evidence>
<feature type="domain" description="ERV/ALR sulfhydryl oxidase" evidence="7">
    <location>
        <begin position="1"/>
        <end position="98"/>
    </location>
</feature>
<name>A0A6C0D2M9_9ZZZZ</name>
<evidence type="ECO:0000256" key="6">
    <source>
        <dbReference type="ARBA" id="ARBA00023157"/>
    </source>
</evidence>
<dbReference type="InterPro" id="IPR036774">
    <property type="entry name" value="ERV/ALR_sulphydryl_oxid_sf"/>
</dbReference>
<dbReference type="InterPro" id="IPR039799">
    <property type="entry name" value="ALR/ERV"/>
</dbReference>
<dbReference type="PANTHER" id="PTHR12645:SF0">
    <property type="entry name" value="FAD-LINKED SULFHYDRYL OXIDASE ALR"/>
    <property type="match status" value="1"/>
</dbReference>
<evidence type="ECO:0000256" key="2">
    <source>
        <dbReference type="ARBA" id="ARBA00012512"/>
    </source>
</evidence>
<dbReference type="Pfam" id="PF04777">
    <property type="entry name" value="Evr1_Alr"/>
    <property type="match status" value="1"/>
</dbReference>
<comment type="cofactor">
    <cofactor evidence="1">
        <name>FAD</name>
        <dbReference type="ChEBI" id="CHEBI:57692"/>
    </cofactor>
</comment>
<sequence>MSKSVWGPATWTMLHCLVLKIKDDANNIEQLKTMISSICENLPCPYCASHARTILQKSNFSRIQDVLSLRVFIFQFHNKVNEKLKKPQMEYSAHLERYKNSNLVDVINTFIQAYNNNSGTTMMLYSFHKKQVTQQLRNYFKSYAHLYVLN</sequence>
<keyword evidence="3" id="KW-0285">Flavoprotein</keyword>
<dbReference type="GO" id="GO:0016971">
    <property type="term" value="F:flavin-dependent sulfhydryl oxidase activity"/>
    <property type="evidence" value="ECO:0007669"/>
    <property type="project" value="InterPro"/>
</dbReference>
<evidence type="ECO:0000256" key="5">
    <source>
        <dbReference type="ARBA" id="ARBA00023002"/>
    </source>
</evidence>
<dbReference type="PANTHER" id="PTHR12645">
    <property type="entry name" value="ALR/ERV"/>
    <property type="match status" value="1"/>
</dbReference>
<keyword evidence="4" id="KW-0274">FAD</keyword>